<evidence type="ECO:0000256" key="3">
    <source>
        <dbReference type="ARBA" id="ARBA00022840"/>
    </source>
</evidence>
<dbReference type="Gene3D" id="3.40.50.300">
    <property type="entry name" value="P-loop containing nucleotide triphosphate hydrolases"/>
    <property type="match status" value="1"/>
</dbReference>
<dbReference type="RefSeq" id="WP_225697234.1">
    <property type="nucleotide sequence ID" value="NZ_JAIXNE010000001.1"/>
</dbReference>
<gene>
    <name evidence="5" type="ORF">LDX50_04595</name>
</gene>
<feature type="domain" description="ABC transporter" evidence="4">
    <location>
        <begin position="7"/>
        <end position="243"/>
    </location>
</feature>
<dbReference type="AlphaFoldDB" id="A0A9X1KXE7"/>
<dbReference type="EMBL" id="JAIXNE010000001">
    <property type="protein sequence ID" value="MCA6074132.1"/>
    <property type="molecule type" value="Genomic_DNA"/>
</dbReference>
<sequence>MNKTPIISARDLQIGYGEQVVLSDIGINLREGQLTCFMGPNGSGKSTLLRTICGLQPPLKGDVCYQGKSISTIRRQDRAFMYSVVLTDRLTSDYMTGRELVATGRLPHTGWHGLLSEEDNQKVDHALEITGTTHLADKWLFRLSDGQRQKLMIARALCQETPIIILDEPTAHLDLNNRVSIVNLLRNLAHEHNRSVLMATHELDLALQLADRLWLAEPGKSVLEGIPEDLVLDGRLDQVFQFKGYDLKSGQVETKKTGREVRLTGSGSLYLWTKNALERNGYEVNQLAELLINVPQSPNNLRWELNNKHYESLEEVIHALTDIFNSRND</sequence>
<dbReference type="InterPro" id="IPR027417">
    <property type="entry name" value="P-loop_NTPase"/>
</dbReference>
<dbReference type="SMART" id="SM00382">
    <property type="entry name" value="AAA"/>
    <property type="match status" value="1"/>
</dbReference>
<evidence type="ECO:0000313" key="6">
    <source>
        <dbReference type="Proteomes" id="UP001139409"/>
    </source>
</evidence>
<dbReference type="PANTHER" id="PTHR42794:SF2">
    <property type="entry name" value="ABC TRANSPORTER ATP-BINDING PROTEIN"/>
    <property type="match status" value="1"/>
</dbReference>
<keyword evidence="6" id="KW-1185">Reference proteome</keyword>
<accession>A0A9X1KXE7</accession>
<dbReference type="FunFam" id="3.40.50.300:FF:000134">
    <property type="entry name" value="Iron-enterobactin ABC transporter ATP-binding protein"/>
    <property type="match status" value="1"/>
</dbReference>
<evidence type="ECO:0000256" key="2">
    <source>
        <dbReference type="ARBA" id="ARBA00022741"/>
    </source>
</evidence>
<evidence type="ECO:0000313" key="5">
    <source>
        <dbReference type="EMBL" id="MCA6074132.1"/>
    </source>
</evidence>
<dbReference type="InterPro" id="IPR003593">
    <property type="entry name" value="AAA+_ATPase"/>
</dbReference>
<dbReference type="PROSITE" id="PS50893">
    <property type="entry name" value="ABC_TRANSPORTER_2"/>
    <property type="match status" value="1"/>
</dbReference>
<protein>
    <submittedName>
        <fullName evidence="5">ABC transporter ATP-binding protein</fullName>
    </submittedName>
</protein>
<dbReference type="PANTHER" id="PTHR42794">
    <property type="entry name" value="HEMIN IMPORT ATP-BINDING PROTEIN HMUV"/>
    <property type="match status" value="1"/>
</dbReference>
<dbReference type="InterPro" id="IPR003439">
    <property type="entry name" value="ABC_transporter-like_ATP-bd"/>
</dbReference>
<proteinExistence type="predicted"/>
<reference evidence="5" key="1">
    <citation type="submission" date="2021-09" db="EMBL/GenBank/DDBJ databases">
        <title>Fulvivirga sp. isolated from coastal sediment.</title>
        <authorList>
            <person name="Yu H."/>
        </authorList>
    </citation>
    <scope>NUCLEOTIDE SEQUENCE</scope>
    <source>
        <strain evidence="5">1062</strain>
    </source>
</reference>
<organism evidence="5 6">
    <name type="scientific">Fulvivirga sedimenti</name>
    <dbReference type="NCBI Taxonomy" id="2879465"/>
    <lineage>
        <taxon>Bacteria</taxon>
        <taxon>Pseudomonadati</taxon>
        <taxon>Bacteroidota</taxon>
        <taxon>Cytophagia</taxon>
        <taxon>Cytophagales</taxon>
        <taxon>Fulvivirgaceae</taxon>
        <taxon>Fulvivirga</taxon>
    </lineage>
</organism>
<dbReference type="GO" id="GO:0005524">
    <property type="term" value="F:ATP binding"/>
    <property type="evidence" value="ECO:0007669"/>
    <property type="project" value="UniProtKB-KW"/>
</dbReference>
<dbReference type="SUPFAM" id="SSF52540">
    <property type="entry name" value="P-loop containing nucleoside triphosphate hydrolases"/>
    <property type="match status" value="1"/>
</dbReference>
<evidence type="ECO:0000256" key="1">
    <source>
        <dbReference type="ARBA" id="ARBA00022448"/>
    </source>
</evidence>
<evidence type="ECO:0000259" key="4">
    <source>
        <dbReference type="PROSITE" id="PS50893"/>
    </source>
</evidence>
<keyword evidence="2" id="KW-0547">Nucleotide-binding</keyword>
<keyword evidence="3 5" id="KW-0067">ATP-binding</keyword>
<dbReference type="Proteomes" id="UP001139409">
    <property type="component" value="Unassembled WGS sequence"/>
</dbReference>
<comment type="caution">
    <text evidence="5">The sequence shown here is derived from an EMBL/GenBank/DDBJ whole genome shotgun (WGS) entry which is preliminary data.</text>
</comment>
<keyword evidence="1" id="KW-0813">Transport</keyword>
<dbReference type="CDD" id="cd03214">
    <property type="entry name" value="ABC_Iron-Siderophores_B12_Hemin"/>
    <property type="match status" value="1"/>
</dbReference>
<dbReference type="Pfam" id="PF00005">
    <property type="entry name" value="ABC_tran"/>
    <property type="match status" value="1"/>
</dbReference>
<name>A0A9X1KXE7_9BACT</name>
<dbReference type="GO" id="GO:0016887">
    <property type="term" value="F:ATP hydrolysis activity"/>
    <property type="evidence" value="ECO:0007669"/>
    <property type="project" value="InterPro"/>
</dbReference>